<sequence>MSNSTQNSPSDTAHYDVAVVGGGAAGLSAAVTLGRSLRSVVVIDSAQQRNLPADSAHNLLGREGIAPSDLVAAGRSEAASYGAVLLDDEVTDAHRADGGFALQLASGARVQARRILLATGLVDELPEIEGLAQGWGSTVLHCPYCHGWEVRGQRIGVIATGPMAEHQALLFGRLTDAVTVFDHSAILDDAARARLYAMGVAVVSGTVAQVDVEGDRVRAVLVDDSRYEVDAVVVGTAMHARADVYRLLGGEVTPHPMGSFIDADQMGRTAVDGVWAAGNVRDLSAMVGMSAGMGVFAGAGLNADLVADEVAAAMSVRS</sequence>
<protein>
    <submittedName>
        <fullName evidence="5">NAD(P)/FAD-dependent oxidoreductase</fullName>
    </submittedName>
</protein>
<dbReference type="InterPro" id="IPR036188">
    <property type="entry name" value="FAD/NAD-bd_sf"/>
</dbReference>
<dbReference type="PRINTS" id="PR00469">
    <property type="entry name" value="PNDRDTASEII"/>
</dbReference>
<dbReference type="EMBL" id="CP136137">
    <property type="protein sequence ID" value="WYY07021.1"/>
    <property type="molecule type" value="Genomic_DNA"/>
</dbReference>
<keyword evidence="6" id="KW-1185">Reference proteome</keyword>
<name>A0ABZ2U0Z8_9ACTN</name>
<gene>
    <name evidence="5" type="ORF">RVF87_18655</name>
</gene>
<keyword evidence="1" id="KW-0285">Flavoprotein</keyword>
<dbReference type="PRINTS" id="PR00368">
    <property type="entry name" value="FADPNR"/>
</dbReference>
<dbReference type="RefSeq" id="WP_066171853.1">
    <property type="nucleotide sequence ID" value="NZ_CP136137.1"/>
</dbReference>
<evidence type="ECO:0000313" key="5">
    <source>
        <dbReference type="EMBL" id="WYY07021.1"/>
    </source>
</evidence>
<evidence type="ECO:0000256" key="1">
    <source>
        <dbReference type="ARBA" id="ARBA00022630"/>
    </source>
</evidence>
<dbReference type="InterPro" id="IPR050097">
    <property type="entry name" value="Ferredoxin-NADP_redctase_2"/>
</dbReference>
<feature type="domain" description="FAD/NAD(P)-binding" evidence="4">
    <location>
        <begin position="15"/>
        <end position="281"/>
    </location>
</feature>
<dbReference type="PANTHER" id="PTHR48105">
    <property type="entry name" value="THIOREDOXIN REDUCTASE 1-RELATED-RELATED"/>
    <property type="match status" value="1"/>
</dbReference>
<organism evidence="5 6">
    <name type="scientific">Gordonia hydrophobica</name>
    <dbReference type="NCBI Taxonomy" id="40516"/>
    <lineage>
        <taxon>Bacteria</taxon>
        <taxon>Bacillati</taxon>
        <taxon>Actinomycetota</taxon>
        <taxon>Actinomycetes</taxon>
        <taxon>Mycobacteriales</taxon>
        <taxon>Gordoniaceae</taxon>
        <taxon>Gordonia</taxon>
    </lineage>
</organism>
<dbReference type="SUPFAM" id="SSF51905">
    <property type="entry name" value="FAD/NAD(P)-binding domain"/>
    <property type="match status" value="1"/>
</dbReference>
<evidence type="ECO:0000256" key="2">
    <source>
        <dbReference type="ARBA" id="ARBA00023002"/>
    </source>
</evidence>
<dbReference type="Gene3D" id="3.50.50.60">
    <property type="entry name" value="FAD/NAD(P)-binding domain"/>
    <property type="match status" value="2"/>
</dbReference>
<reference evidence="5 6" key="1">
    <citation type="journal article" date="2023" name="Virus Evol.">
        <title>Computational host range prediction-The good, the bad, and the ugly.</title>
        <authorList>
            <person name="Howell A.A."/>
            <person name="Versoza C.J."/>
            <person name="Pfeifer S.P."/>
        </authorList>
    </citation>
    <scope>NUCLEOTIDE SEQUENCE [LARGE SCALE GENOMIC DNA]</scope>
    <source>
        <strain evidence="5 6">1610/1b</strain>
    </source>
</reference>
<evidence type="ECO:0000313" key="6">
    <source>
        <dbReference type="Proteomes" id="UP001479933"/>
    </source>
</evidence>
<comment type="catalytic activity">
    <reaction evidence="3">
        <text>[thioredoxin]-dithiol + NADP(+) = [thioredoxin]-disulfide + NADPH + H(+)</text>
        <dbReference type="Rhea" id="RHEA:20345"/>
        <dbReference type="Rhea" id="RHEA-COMP:10698"/>
        <dbReference type="Rhea" id="RHEA-COMP:10700"/>
        <dbReference type="ChEBI" id="CHEBI:15378"/>
        <dbReference type="ChEBI" id="CHEBI:29950"/>
        <dbReference type="ChEBI" id="CHEBI:50058"/>
        <dbReference type="ChEBI" id="CHEBI:57783"/>
        <dbReference type="ChEBI" id="CHEBI:58349"/>
        <dbReference type="EC" id="1.8.1.9"/>
    </reaction>
</comment>
<dbReference type="Proteomes" id="UP001479933">
    <property type="component" value="Chromosome"/>
</dbReference>
<dbReference type="InterPro" id="IPR023753">
    <property type="entry name" value="FAD/NAD-binding_dom"/>
</dbReference>
<proteinExistence type="predicted"/>
<dbReference type="Pfam" id="PF07992">
    <property type="entry name" value="Pyr_redox_2"/>
    <property type="match status" value="1"/>
</dbReference>
<keyword evidence="2" id="KW-0560">Oxidoreductase</keyword>
<evidence type="ECO:0000259" key="4">
    <source>
        <dbReference type="Pfam" id="PF07992"/>
    </source>
</evidence>
<accession>A0ABZ2U0Z8</accession>
<evidence type="ECO:0000256" key="3">
    <source>
        <dbReference type="ARBA" id="ARBA00048132"/>
    </source>
</evidence>